<proteinExistence type="inferred from homology"/>
<evidence type="ECO:0000256" key="2">
    <source>
        <dbReference type="SAM" id="MobiDB-lite"/>
    </source>
</evidence>
<dbReference type="GO" id="GO:0003968">
    <property type="term" value="F:RNA-directed RNA polymerase activity"/>
    <property type="evidence" value="ECO:0007669"/>
    <property type="project" value="UniProtKB-KW"/>
</dbReference>
<keyword evidence="1" id="KW-0694">RNA-binding</keyword>
<dbReference type="GO" id="GO:0031380">
    <property type="term" value="C:nuclear RNA-directed RNA polymerase complex"/>
    <property type="evidence" value="ECO:0007669"/>
    <property type="project" value="TreeGrafter"/>
</dbReference>
<dbReference type="Gene3D" id="1.10.8.790">
    <property type="entry name" value="RNA-dependent RNA polymerase, slab domain, helical subdomain-like"/>
    <property type="match status" value="1"/>
</dbReference>
<dbReference type="GO" id="GO:0030422">
    <property type="term" value="P:siRNA processing"/>
    <property type="evidence" value="ECO:0007669"/>
    <property type="project" value="TreeGrafter"/>
</dbReference>
<evidence type="ECO:0000259" key="3">
    <source>
        <dbReference type="Pfam" id="PF05183"/>
    </source>
</evidence>
<comment type="similarity">
    <text evidence="1">Belongs to the RdRP family.</text>
</comment>
<comment type="caution">
    <text evidence="4">The sequence shown here is derived from an EMBL/GenBank/DDBJ whole genome shotgun (WGS) entry which is preliminary data.</text>
</comment>
<dbReference type="PANTHER" id="PTHR23079:SF14">
    <property type="entry name" value="RNA-DEPENDENT RNA POLYMERASE"/>
    <property type="match status" value="1"/>
</dbReference>
<keyword evidence="1" id="KW-0808">Transferase</keyword>
<dbReference type="GO" id="GO:0003723">
    <property type="term" value="F:RNA binding"/>
    <property type="evidence" value="ECO:0007669"/>
    <property type="project" value="UniProtKB-KW"/>
</dbReference>
<accession>A0A9P3B9J4</accession>
<dbReference type="GeneID" id="67003340"/>
<dbReference type="EC" id="2.7.7.48" evidence="1"/>
<feature type="domain" description="RDRP core" evidence="3">
    <location>
        <begin position="506"/>
        <end position="1148"/>
    </location>
</feature>
<dbReference type="InterPro" id="IPR007855">
    <property type="entry name" value="RDRP"/>
</dbReference>
<evidence type="ECO:0000313" key="5">
    <source>
        <dbReference type="Proteomes" id="UP001043456"/>
    </source>
</evidence>
<organism evidence="4 5">
    <name type="scientific">Aspergillus pseudoviridinutans</name>
    <dbReference type="NCBI Taxonomy" id="1517512"/>
    <lineage>
        <taxon>Eukaryota</taxon>
        <taxon>Fungi</taxon>
        <taxon>Dikarya</taxon>
        <taxon>Ascomycota</taxon>
        <taxon>Pezizomycotina</taxon>
        <taxon>Eurotiomycetes</taxon>
        <taxon>Eurotiomycetidae</taxon>
        <taxon>Eurotiales</taxon>
        <taxon>Aspergillaceae</taxon>
        <taxon>Aspergillus</taxon>
        <taxon>Aspergillus subgen. Fumigati</taxon>
    </lineage>
</organism>
<dbReference type="OrthoDB" id="10055769at2759"/>
<keyword evidence="5" id="KW-1185">Reference proteome</keyword>
<comment type="catalytic activity">
    <reaction evidence="1">
        <text>RNA(n) + a ribonucleoside 5'-triphosphate = RNA(n+1) + diphosphate</text>
        <dbReference type="Rhea" id="RHEA:21248"/>
        <dbReference type="Rhea" id="RHEA-COMP:14527"/>
        <dbReference type="Rhea" id="RHEA-COMP:17342"/>
        <dbReference type="ChEBI" id="CHEBI:33019"/>
        <dbReference type="ChEBI" id="CHEBI:61557"/>
        <dbReference type="ChEBI" id="CHEBI:140395"/>
        <dbReference type="EC" id="2.7.7.48"/>
    </reaction>
</comment>
<name>A0A9P3B9J4_9EURO</name>
<gene>
    <name evidence="4" type="ORF">Asppvi_004728</name>
</gene>
<protein>
    <recommendedName>
        <fullName evidence="1">RNA-dependent RNA polymerase</fullName>
        <ecNumber evidence="1">2.7.7.48</ecNumber>
    </recommendedName>
</protein>
<dbReference type="Pfam" id="PF05183">
    <property type="entry name" value="RdRP"/>
    <property type="match status" value="1"/>
</dbReference>
<reference evidence="4 5" key="1">
    <citation type="submission" date="2018-10" db="EMBL/GenBank/DDBJ databases">
        <title>Pan-genome distribution and transcriptional activeness of fungal secondary metabolism genes in Aspergillus section Fumigati.</title>
        <authorList>
            <person name="Takahashi H."/>
            <person name="Umemura M."/>
            <person name="Ninomiya A."/>
            <person name="Kusuya Y."/>
            <person name="Urayama S."/>
            <person name="Shimizu M."/>
            <person name="Watanabe A."/>
            <person name="Kamei K."/>
            <person name="Yaguchi T."/>
            <person name="Hagiwara D."/>
        </authorList>
    </citation>
    <scope>NUCLEOTIDE SEQUENCE [LARGE SCALE GENOMIC DNA]</scope>
    <source>
        <strain evidence="4 5">IFM 55266</strain>
    </source>
</reference>
<dbReference type="EMBL" id="BHVY01000003">
    <property type="protein sequence ID" value="GIJ85864.1"/>
    <property type="molecule type" value="Genomic_DNA"/>
</dbReference>
<feature type="compositionally biased region" description="Polar residues" evidence="2">
    <location>
        <begin position="228"/>
        <end position="240"/>
    </location>
</feature>
<keyword evidence="1" id="KW-0548">Nucleotidyltransferase</keyword>
<evidence type="ECO:0000313" key="4">
    <source>
        <dbReference type="EMBL" id="GIJ85864.1"/>
    </source>
</evidence>
<feature type="region of interest" description="Disordered" evidence="2">
    <location>
        <begin position="204"/>
        <end position="244"/>
    </location>
</feature>
<keyword evidence="1" id="KW-0696">RNA-directed RNA polymerase</keyword>
<dbReference type="InterPro" id="IPR057596">
    <property type="entry name" value="RDRP_core"/>
</dbReference>
<evidence type="ECO:0000256" key="1">
    <source>
        <dbReference type="RuleBase" id="RU363098"/>
    </source>
</evidence>
<dbReference type="PANTHER" id="PTHR23079">
    <property type="entry name" value="RNA-DEPENDENT RNA POLYMERASE"/>
    <property type="match status" value="1"/>
</dbReference>
<dbReference type="RefSeq" id="XP_043156611.1">
    <property type="nucleotide sequence ID" value="XM_043300676.1"/>
</dbReference>
<dbReference type="Proteomes" id="UP001043456">
    <property type="component" value="Unassembled WGS sequence"/>
</dbReference>
<sequence length="1366" mass="155768">MDTDRHFLSLDDDQFHRDHTVIFFVHSDTEYGSIIRFLTTLYLLSEKDMAIPRTPVKSGQELYQWIEILNEQFHLEIPNPRIYSPSVGRNEQTPRWRTYKGLKRLYFNREVDLGRILNDFEEWVHSRSTSHLDTRSSVGRISQGPSALSRRDQLMVAGPTVIPTHEKDERLAYLLKLVDDEIHLLSRGSVRAYADDNRMQISPGTVFRPLKRRIPEEEEEDDDEYHTAPNSPVKNPNVQNHGRADGNELESLAIARVNWDTGSSLMVNESAHVFKSPLAVDRAKEPSRFLEKLSAPDSVQRYDTAPGAHAGLNFSFSTVATSFGCESRRQLDTSFTSTVTDATEPMFESDSMYEDSVVGHLIGHGMNVTMDDAGMMTEMPPEEAPHSIEGRIMEQLLQSGPFSLEQPFPKSIPLRYRYELERVGRAWDVPLDLMLVGSSMSFKSYGEFWKWIEGHNQRCGKPLPEKSTSKAWEAATGPFKTDKHSEIVILTGDLEWCSESEPGILKFRLKPLKTERTCRFRRRFGSDRFLSLTMPAPARAPRHLRFNSHPTLLRESLALWLTQHVHRCLGRTWRPFYVEEVKTKRKVKKTEPRFRVEFFAIDGVDFVHSPGTVPSIAPQCQESDSRTPMSLEALMDWHMPPEANVNQSNCKLFQRISLGLSKAYATIVLKPWQILHLRDVPNRPVMNDGCALMSRGLANAICDQLGIAGNTPSAFQRRIAGAKGLWMVDRHNSDISVGGDDFWIQISDSQLKIQPHPQAWREPVDDEKLTFEVVKWSKPLHPAELNIQLLAILEHGGQVREHIAELTRAGIRAISQDFASVLESNSGVLCRSLIQKIKPMADDGSSVMSQRVKRLEQWTANDAEAIIRLTEAGFAPRSFYPLRKRLGRCLRDLLDRYVDELHIEVPLSTYAFCIADPYGVLNEHEVHFGFSNNWRDARGQFEDNLLDGMDVLVGRLPAHVPSDIQRRRAVWKPELRHFKDVIVFPTTGDIPLAHMLSGGDYDGDTPWICWDQNIVQHFQNSDLPTKEFPPEHFGLAKHSVPMRDVQSTDEFLQSAFTFNLTTSNLGRCTVEHEKIAYDESIDSAKAKELACLLSHLVDGRKGGVHLSEQAWQQYRKKISPKARELPAYKNAGRKPKKTDITDYLKFDVARKERHAVLEDLQRAFPEEDSVYDRDEDLVRPWNEAQREAEIEKQGESEHGQLRAALKYAQQEVERLYSQWISSISGENSFSPLAREAAEEARQIPPPSLGDHPMIHMWRHSKDEWLRLLASYTYRKHSHASFTIHAFGEILCQIKTSNLPSRSVTNEILACYRVNHKAISQLTAKDAVDEESDDGDEYEGEDAVEAMLYGMMPGAYEDTDEDGISVE</sequence>